<dbReference type="RefSeq" id="WP_153080319.1">
    <property type="nucleotide sequence ID" value="NZ_DAWEAY010000001.1"/>
</dbReference>
<dbReference type="PANTHER" id="PTHR41368">
    <property type="entry name" value="PROTEIN YGHO"/>
    <property type="match status" value="1"/>
</dbReference>
<gene>
    <name evidence="2" type="ORF">F7D62_01905</name>
    <name evidence="1" type="ORF">F7D97_14245</name>
</gene>
<dbReference type="Proteomes" id="UP000406735">
    <property type="component" value="Unassembled WGS sequence"/>
</dbReference>
<dbReference type="GO" id="GO:0016740">
    <property type="term" value="F:transferase activity"/>
    <property type="evidence" value="ECO:0007669"/>
    <property type="project" value="UniProtKB-KW"/>
</dbReference>
<dbReference type="EMBL" id="VZBT01000013">
    <property type="protein sequence ID" value="MQO02890.1"/>
    <property type="molecule type" value="Genomic_DNA"/>
</dbReference>
<name>A0A5P0W9Y3_9BACT</name>
<comment type="caution">
    <text evidence="1">The sequence shown here is derived from an EMBL/GenBank/DDBJ whole genome shotgun (WGS) entry which is preliminary data.</text>
</comment>
<proteinExistence type="predicted"/>
<organism evidence="1 4">
    <name type="scientific">Segatella copri</name>
    <dbReference type="NCBI Taxonomy" id="165179"/>
    <lineage>
        <taxon>Bacteria</taxon>
        <taxon>Pseudomonadati</taxon>
        <taxon>Bacteroidota</taxon>
        <taxon>Bacteroidia</taxon>
        <taxon>Bacteroidales</taxon>
        <taxon>Prevotellaceae</taxon>
        <taxon>Segatella</taxon>
    </lineage>
</organism>
<keyword evidence="1" id="KW-0808">Transferase</keyword>
<dbReference type="EMBL" id="VZCY01000115">
    <property type="protein sequence ID" value="MQN11051.1"/>
    <property type="molecule type" value="Genomic_DNA"/>
</dbReference>
<accession>A0A5P0W9Y3</accession>
<reference evidence="3 4" key="1">
    <citation type="submission" date="2019-09" db="EMBL/GenBank/DDBJ databases">
        <title>Distinct polysaccharide growth profiles of human intestinal Prevotella copri isolates.</title>
        <authorList>
            <person name="Fehlner-Peach H."/>
            <person name="Magnabosco C."/>
            <person name="Raghavan V."/>
            <person name="Scher J.U."/>
            <person name="Tett A."/>
            <person name="Cox L.M."/>
            <person name="Gottsegen C."/>
            <person name="Watters A."/>
            <person name="Wiltshire- Gordon J.D."/>
            <person name="Segata N."/>
            <person name="Bonneau R."/>
            <person name="Littman D.R."/>
        </authorList>
    </citation>
    <scope>NUCLEOTIDE SEQUENCE [LARGE SCALE GENOMIC DNA]</scope>
    <source>
        <strain evidence="3">iAK279</strain>
        <strain evidence="2">IAK279</strain>
        <strain evidence="1">IK21513</strain>
        <strain evidence="4">iK21513</strain>
    </source>
</reference>
<dbReference type="InterPro" id="IPR039968">
    <property type="entry name" value="BcerS-like"/>
</dbReference>
<dbReference type="SUPFAM" id="SSF55729">
    <property type="entry name" value="Acyl-CoA N-acyltransferases (Nat)"/>
    <property type="match status" value="1"/>
</dbReference>
<dbReference type="AlphaFoldDB" id="A0A5P0W9Y3"/>
<sequence>MNDEIRIIPITTKKGLKTFIQFHYDLYRDHKFAIPFLRFDEMNTLDPKKNPAFEFCEAQYFLAVDSEARIVGRIAAIINHRANEEWNKKQVRFGWFDFVDNVAVSCALLRAVENWGKSRGMNECVGPLGFTDMDREGLLIEGFDRKSTMYINYNYPYYKTHLESYSLYEKDNDWLEYRIRIPEVTPAKFAKTAQMIESRYNLQVHKFTRRELTSGGMGRKVFEIVNETYKNLYDFQQLTEKQIDEYVNTYIKKADLNLVTGVVDGNAGNKLVAFGVSFPSFTDALREIGDGKLFPTGWLKVLKVLKWHKTDTVDLLLIGVLPEYRKKGANALIFADLIEQYHRYGFKWAEAMPQMETNTGVQSQWQYLESEQHRRHRCYKKKI</sequence>
<dbReference type="Gene3D" id="3.40.630.30">
    <property type="match status" value="1"/>
</dbReference>
<evidence type="ECO:0000313" key="3">
    <source>
        <dbReference type="Proteomes" id="UP000390763"/>
    </source>
</evidence>
<dbReference type="InterPro" id="IPR016181">
    <property type="entry name" value="Acyl_CoA_acyltransferase"/>
</dbReference>
<evidence type="ECO:0000313" key="2">
    <source>
        <dbReference type="EMBL" id="MQO02890.1"/>
    </source>
</evidence>
<protein>
    <submittedName>
        <fullName evidence="1">N-acetyltransferase</fullName>
    </submittedName>
</protein>
<dbReference type="Proteomes" id="UP000390763">
    <property type="component" value="Unassembled WGS sequence"/>
</dbReference>
<dbReference type="PANTHER" id="PTHR41368:SF1">
    <property type="entry name" value="PROTEIN YGHO"/>
    <property type="match status" value="1"/>
</dbReference>
<evidence type="ECO:0000313" key="1">
    <source>
        <dbReference type="EMBL" id="MQN11051.1"/>
    </source>
</evidence>
<evidence type="ECO:0000313" key="4">
    <source>
        <dbReference type="Proteomes" id="UP000406735"/>
    </source>
</evidence>